<organism evidence="2 3">
    <name type="scientific">Lasiosphaeria miniovina</name>
    <dbReference type="NCBI Taxonomy" id="1954250"/>
    <lineage>
        <taxon>Eukaryota</taxon>
        <taxon>Fungi</taxon>
        <taxon>Dikarya</taxon>
        <taxon>Ascomycota</taxon>
        <taxon>Pezizomycotina</taxon>
        <taxon>Sordariomycetes</taxon>
        <taxon>Sordariomycetidae</taxon>
        <taxon>Sordariales</taxon>
        <taxon>Lasiosphaeriaceae</taxon>
        <taxon>Lasiosphaeria</taxon>
    </lineage>
</organism>
<keyword evidence="1" id="KW-0732">Signal</keyword>
<comment type="caution">
    <text evidence="2">The sequence shown here is derived from an EMBL/GenBank/DDBJ whole genome shotgun (WGS) entry which is preliminary data.</text>
</comment>
<dbReference type="GeneID" id="85324310"/>
<name>A0AA40EEP6_9PEZI</name>
<dbReference type="Proteomes" id="UP001172101">
    <property type="component" value="Unassembled WGS sequence"/>
</dbReference>
<dbReference type="RefSeq" id="XP_060303613.1">
    <property type="nucleotide sequence ID" value="XM_060441040.1"/>
</dbReference>
<gene>
    <name evidence="2" type="ORF">B0T26DRAFT_689529</name>
</gene>
<evidence type="ECO:0008006" key="4">
    <source>
        <dbReference type="Google" id="ProtNLM"/>
    </source>
</evidence>
<feature type="chain" id="PRO_5041345932" description="Secreted protein" evidence="1">
    <location>
        <begin position="24"/>
        <end position="75"/>
    </location>
</feature>
<sequence length="75" mass="8161">MCCVLCAVCCVLCVWSVWRGCFGCRATVLGRYGVWRPHGYPLLPRIRGSVSGLCAGAAVARDVKSGTRVREADRE</sequence>
<dbReference type="EMBL" id="JAUIRO010000001">
    <property type="protein sequence ID" value="KAK0734736.1"/>
    <property type="molecule type" value="Genomic_DNA"/>
</dbReference>
<accession>A0AA40EEP6</accession>
<evidence type="ECO:0000313" key="3">
    <source>
        <dbReference type="Proteomes" id="UP001172101"/>
    </source>
</evidence>
<dbReference type="AlphaFoldDB" id="A0AA40EEP6"/>
<reference evidence="2" key="1">
    <citation type="submission" date="2023-06" db="EMBL/GenBank/DDBJ databases">
        <title>Genome-scale phylogeny and comparative genomics of the fungal order Sordariales.</title>
        <authorList>
            <consortium name="Lawrence Berkeley National Laboratory"/>
            <person name="Hensen N."/>
            <person name="Bonometti L."/>
            <person name="Westerberg I."/>
            <person name="Brannstrom I.O."/>
            <person name="Guillou S."/>
            <person name="Cros-Aarteil S."/>
            <person name="Calhoun S."/>
            <person name="Haridas S."/>
            <person name="Kuo A."/>
            <person name="Mondo S."/>
            <person name="Pangilinan J."/>
            <person name="Riley R."/>
            <person name="LaButti K."/>
            <person name="Andreopoulos B."/>
            <person name="Lipzen A."/>
            <person name="Chen C."/>
            <person name="Yanf M."/>
            <person name="Daum C."/>
            <person name="Ng V."/>
            <person name="Clum A."/>
            <person name="Steindorff A."/>
            <person name="Ohm R."/>
            <person name="Martin F."/>
            <person name="Silar P."/>
            <person name="Natvig D."/>
            <person name="Lalanne C."/>
            <person name="Gautier V."/>
            <person name="Ament-velasquez S.L."/>
            <person name="Kruys A."/>
            <person name="Hutchinson M.I."/>
            <person name="Powell A.J."/>
            <person name="Barry K."/>
            <person name="Miller A.N."/>
            <person name="Grigoriev I.V."/>
            <person name="Debuchy R."/>
            <person name="Gladieux P."/>
            <person name="Thoren M.H."/>
            <person name="Johannesson H."/>
        </authorList>
    </citation>
    <scope>NUCLEOTIDE SEQUENCE</scope>
    <source>
        <strain evidence="2">SMH2392-1A</strain>
    </source>
</reference>
<proteinExistence type="predicted"/>
<feature type="signal peptide" evidence="1">
    <location>
        <begin position="1"/>
        <end position="23"/>
    </location>
</feature>
<keyword evidence="3" id="KW-1185">Reference proteome</keyword>
<protein>
    <recommendedName>
        <fullName evidence="4">Secreted protein</fullName>
    </recommendedName>
</protein>
<evidence type="ECO:0000313" key="2">
    <source>
        <dbReference type="EMBL" id="KAK0734736.1"/>
    </source>
</evidence>
<evidence type="ECO:0000256" key="1">
    <source>
        <dbReference type="SAM" id="SignalP"/>
    </source>
</evidence>